<keyword evidence="3" id="KW-1185">Reference proteome</keyword>
<reference evidence="2 3" key="1">
    <citation type="submission" date="2016-03" db="EMBL/GenBank/DDBJ databases">
        <title>Choanephora cucurbitarum.</title>
        <authorList>
            <person name="Min B."/>
            <person name="Park H."/>
            <person name="Park J.-H."/>
            <person name="Shin H.-D."/>
            <person name="Choi I.-G."/>
        </authorList>
    </citation>
    <scope>NUCLEOTIDE SEQUENCE [LARGE SCALE GENOMIC DNA]</scope>
    <source>
        <strain evidence="2 3">KUS-F28377</strain>
    </source>
</reference>
<dbReference type="Proteomes" id="UP000093000">
    <property type="component" value="Unassembled WGS sequence"/>
</dbReference>
<evidence type="ECO:0000313" key="2">
    <source>
        <dbReference type="EMBL" id="OBZ91816.1"/>
    </source>
</evidence>
<gene>
    <name evidence="2" type="ORF">A0J61_00148</name>
</gene>
<feature type="region of interest" description="Disordered" evidence="1">
    <location>
        <begin position="1"/>
        <end position="61"/>
    </location>
</feature>
<dbReference type="InParanoid" id="A0A1C7NSZ3"/>
<feature type="compositionally biased region" description="Basic and acidic residues" evidence="1">
    <location>
        <begin position="24"/>
        <end position="33"/>
    </location>
</feature>
<dbReference type="AlphaFoldDB" id="A0A1C7NSZ3"/>
<evidence type="ECO:0000313" key="3">
    <source>
        <dbReference type="Proteomes" id="UP000093000"/>
    </source>
</evidence>
<comment type="caution">
    <text evidence="2">The sequence shown here is derived from an EMBL/GenBank/DDBJ whole genome shotgun (WGS) entry which is preliminary data.</text>
</comment>
<accession>A0A1C7NSZ3</accession>
<protein>
    <submittedName>
        <fullName evidence="2">Uncharacterized protein</fullName>
    </submittedName>
</protein>
<feature type="compositionally biased region" description="Basic and acidic residues" evidence="1">
    <location>
        <begin position="40"/>
        <end position="61"/>
    </location>
</feature>
<organism evidence="2 3">
    <name type="scientific">Choanephora cucurbitarum</name>
    <dbReference type="NCBI Taxonomy" id="101091"/>
    <lineage>
        <taxon>Eukaryota</taxon>
        <taxon>Fungi</taxon>
        <taxon>Fungi incertae sedis</taxon>
        <taxon>Mucoromycota</taxon>
        <taxon>Mucoromycotina</taxon>
        <taxon>Mucoromycetes</taxon>
        <taxon>Mucorales</taxon>
        <taxon>Mucorineae</taxon>
        <taxon>Choanephoraceae</taxon>
        <taxon>Choanephoroideae</taxon>
        <taxon>Choanephora</taxon>
    </lineage>
</organism>
<proteinExistence type="predicted"/>
<evidence type="ECO:0000256" key="1">
    <source>
        <dbReference type="SAM" id="MobiDB-lite"/>
    </source>
</evidence>
<sequence length="150" mass="18446">MEQDKLPRWQFRKKKKLEKRQKKRQDIAEERTSNKSQTDNSREERIIEEEEYKRQRQQWEEKEQKFKLIELAKRRAREKHEEAKAKAEKRWKEALLNLPFGIDDTPASKSSILEKKKNSTFKTFVKTEDIPPIPRKTYRERFNESKKKIR</sequence>
<dbReference type="EMBL" id="LUGH01000003">
    <property type="protein sequence ID" value="OBZ91816.1"/>
    <property type="molecule type" value="Genomic_DNA"/>
</dbReference>
<dbReference type="OrthoDB" id="2269278at2759"/>
<feature type="compositionally biased region" description="Basic residues" evidence="1">
    <location>
        <begin position="10"/>
        <end position="23"/>
    </location>
</feature>
<name>A0A1C7NSZ3_9FUNG</name>